<reference evidence="1 2" key="1">
    <citation type="submission" date="2024-04" db="EMBL/GenBank/DDBJ databases">
        <title>Tritrichomonas musculus Genome.</title>
        <authorList>
            <person name="Alves-Ferreira E."/>
            <person name="Grigg M."/>
            <person name="Lorenzi H."/>
            <person name="Galac M."/>
        </authorList>
    </citation>
    <scope>NUCLEOTIDE SEQUENCE [LARGE SCALE GENOMIC DNA]</scope>
    <source>
        <strain evidence="1 2">EAF2021</strain>
    </source>
</reference>
<sequence length="206" mass="23511">MVHLDNAEVHFEYTNRKDRFSSIQDLEHSCIPPTGDIREYRNITIKEDPETDIDEITKLQILFAGKFNLSMASVTSKEFYALIIAAIKLGQMNLEGKTSSLFSQMSRNNFSTQFMELGNKIYNENLQNYMKYENNSLAIDAGKEGNKNYLDILLTNALVQEKPLLHEAFELFDGSFDSYYNAISDTILKLSTQNIKVSGLVCNILH</sequence>
<gene>
    <name evidence="1" type="ORF">M9Y10_041759</name>
</gene>
<evidence type="ECO:0000313" key="1">
    <source>
        <dbReference type="EMBL" id="KAK8886297.1"/>
    </source>
</evidence>
<proteinExistence type="predicted"/>
<protein>
    <submittedName>
        <fullName evidence="1">Uncharacterized protein</fullName>
    </submittedName>
</protein>
<keyword evidence="2" id="KW-1185">Reference proteome</keyword>
<accession>A0ABR2K598</accession>
<dbReference type="Proteomes" id="UP001470230">
    <property type="component" value="Unassembled WGS sequence"/>
</dbReference>
<dbReference type="EMBL" id="JAPFFF010000007">
    <property type="protein sequence ID" value="KAK8886297.1"/>
    <property type="molecule type" value="Genomic_DNA"/>
</dbReference>
<organism evidence="1 2">
    <name type="scientific">Tritrichomonas musculus</name>
    <dbReference type="NCBI Taxonomy" id="1915356"/>
    <lineage>
        <taxon>Eukaryota</taxon>
        <taxon>Metamonada</taxon>
        <taxon>Parabasalia</taxon>
        <taxon>Tritrichomonadida</taxon>
        <taxon>Tritrichomonadidae</taxon>
        <taxon>Tritrichomonas</taxon>
    </lineage>
</organism>
<comment type="caution">
    <text evidence="1">The sequence shown here is derived from an EMBL/GenBank/DDBJ whole genome shotgun (WGS) entry which is preliminary data.</text>
</comment>
<name>A0ABR2K598_9EUKA</name>
<evidence type="ECO:0000313" key="2">
    <source>
        <dbReference type="Proteomes" id="UP001470230"/>
    </source>
</evidence>